<keyword evidence="8" id="KW-1185">Reference proteome</keyword>
<evidence type="ECO:0000313" key="7">
    <source>
        <dbReference type="EMBL" id="CAH8326903.1"/>
    </source>
</evidence>
<dbReference type="PANTHER" id="PTHR13218:SF8">
    <property type="entry name" value="TRANSCRIPTION INITIATION FACTOR TFIID SUBUNIT 11"/>
    <property type="match status" value="1"/>
</dbReference>
<name>A0ABC8JHZ5_ERUVS</name>
<gene>
    <name evidence="7" type="ORF">ERUC_LOCUS10861</name>
</gene>
<keyword evidence="3" id="KW-0805">Transcription regulation</keyword>
<dbReference type="Proteomes" id="UP001642260">
    <property type="component" value="Unassembled WGS sequence"/>
</dbReference>
<dbReference type="EMBL" id="CAKOAT010106932">
    <property type="protein sequence ID" value="CAH8326903.1"/>
    <property type="molecule type" value="Genomic_DNA"/>
</dbReference>
<dbReference type="PANTHER" id="PTHR13218">
    <property type="entry name" value="TRANSCRIPTION INITIATION FACTOR TFIID SUBUNIT 11-RELATED"/>
    <property type="match status" value="1"/>
</dbReference>
<sequence>METKLIKYPATADPAKMATMQLLLQGVTGSQISVPITIVTCGIAKMFVGELVEIVGLAQQTSNVN</sequence>
<comment type="subcellular location">
    <subcellularLocation>
        <location evidence="1">Nucleus</location>
    </subcellularLocation>
</comment>
<feature type="domain" description="TAFII28-like protein" evidence="6">
    <location>
        <begin position="17"/>
        <end position="54"/>
    </location>
</feature>
<evidence type="ECO:0000259" key="6">
    <source>
        <dbReference type="Pfam" id="PF04719"/>
    </source>
</evidence>
<keyword evidence="5" id="KW-0539">Nucleus</keyword>
<proteinExistence type="inferred from homology"/>
<dbReference type="GO" id="GO:0005634">
    <property type="term" value="C:nucleus"/>
    <property type="evidence" value="ECO:0007669"/>
    <property type="project" value="UniProtKB-SubCell"/>
</dbReference>
<organism evidence="7 8">
    <name type="scientific">Eruca vesicaria subsp. sativa</name>
    <name type="common">Garden rocket</name>
    <name type="synonym">Eruca sativa</name>
    <dbReference type="NCBI Taxonomy" id="29727"/>
    <lineage>
        <taxon>Eukaryota</taxon>
        <taxon>Viridiplantae</taxon>
        <taxon>Streptophyta</taxon>
        <taxon>Embryophyta</taxon>
        <taxon>Tracheophyta</taxon>
        <taxon>Spermatophyta</taxon>
        <taxon>Magnoliopsida</taxon>
        <taxon>eudicotyledons</taxon>
        <taxon>Gunneridae</taxon>
        <taxon>Pentapetalae</taxon>
        <taxon>rosids</taxon>
        <taxon>malvids</taxon>
        <taxon>Brassicales</taxon>
        <taxon>Brassicaceae</taxon>
        <taxon>Brassiceae</taxon>
        <taxon>Eruca</taxon>
    </lineage>
</organism>
<evidence type="ECO:0000256" key="3">
    <source>
        <dbReference type="ARBA" id="ARBA00023015"/>
    </source>
</evidence>
<dbReference type="InterPro" id="IPR009072">
    <property type="entry name" value="Histone-fold"/>
</dbReference>
<evidence type="ECO:0000313" key="8">
    <source>
        <dbReference type="Proteomes" id="UP001642260"/>
    </source>
</evidence>
<comment type="similarity">
    <text evidence="2">Belongs to the TAF11 family.</text>
</comment>
<dbReference type="Gene3D" id="1.10.20.10">
    <property type="entry name" value="Histone, subunit A"/>
    <property type="match status" value="1"/>
</dbReference>
<dbReference type="Pfam" id="PF04719">
    <property type="entry name" value="TAFII28"/>
    <property type="match status" value="1"/>
</dbReference>
<accession>A0ABC8JHZ5</accession>
<evidence type="ECO:0000256" key="2">
    <source>
        <dbReference type="ARBA" id="ARBA00009788"/>
    </source>
</evidence>
<dbReference type="AlphaFoldDB" id="A0ABC8JHZ5"/>
<evidence type="ECO:0000256" key="1">
    <source>
        <dbReference type="ARBA" id="ARBA00004123"/>
    </source>
</evidence>
<evidence type="ECO:0000256" key="4">
    <source>
        <dbReference type="ARBA" id="ARBA00023163"/>
    </source>
</evidence>
<keyword evidence="4" id="KW-0804">Transcription</keyword>
<evidence type="ECO:0000256" key="5">
    <source>
        <dbReference type="ARBA" id="ARBA00023242"/>
    </source>
</evidence>
<dbReference type="InterPro" id="IPR006809">
    <property type="entry name" value="TAFII28_dom"/>
</dbReference>
<dbReference type="InterPro" id="IPR045127">
    <property type="entry name" value="TAF11-like"/>
</dbReference>
<protein>
    <recommendedName>
        <fullName evidence="6">TAFII28-like protein domain-containing protein</fullName>
    </recommendedName>
</protein>
<reference evidence="7 8" key="1">
    <citation type="submission" date="2022-03" db="EMBL/GenBank/DDBJ databases">
        <authorList>
            <person name="Macdonald S."/>
            <person name="Ahmed S."/>
            <person name="Newling K."/>
        </authorList>
    </citation>
    <scope>NUCLEOTIDE SEQUENCE [LARGE SCALE GENOMIC DNA]</scope>
</reference>
<comment type="caution">
    <text evidence="7">The sequence shown here is derived from an EMBL/GenBank/DDBJ whole genome shotgun (WGS) entry which is preliminary data.</text>
</comment>